<keyword evidence="2" id="KW-1185">Reference proteome</keyword>
<gene>
    <name evidence="1" type="ORF">DILT_LOCUS16469</name>
</gene>
<sequence length="116" mass="13150">MLRMLADSRVLSVGELDELVAFIAERRARLTSQYTSALPEGNRVALALTNNSGRIFATTYAIYNGKRRWLFFFLKSCLGVRPNNQNWLLEDPAMYLINVGFKQEFCLKLEGTGVVV</sequence>
<dbReference type="Proteomes" id="UP000281553">
    <property type="component" value="Unassembled WGS sequence"/>
</dbReference>
<reference evidence="1 2" key="1">
    <citation type="submission" date="2018-11" db="EMBL/GenBank/DDBJ databases">
        <authorList>
            <consortium name="Pathogen Informatics"/>
        </authorList>
    </citation>
    <scope>NUCLEOTIDE SEQUENCE [LARGE SCALE GENOMIC DNA]</scope>
</reference>
<proteinExistence type="predicted"/>
<organism evidence="1 2">
    <name type="scientific">Dibothriocephalus latus</name>
    <name type="common">Fish tapeworm</name>
    <name type="synonym">Diphyllobothrium latum</name>
    <dbReference type="NCBI Taxonomy" id="60516"/>
    <lineage>
        <taxon>Eukaryota</taxon>
        <taxon>Metazoa</taxon>
        <taxon>Spiralia</taxon>
        <taxon>Lophotrochozoa</taxon>
        <taxon>Platyhelminthes</taxon>
        <taxon>Cestoda</taxon>
        <taxon>Eucestoda</taxon>
        <taxon>Diphyllobothriidea</taxon>
        <taxon>Diphyllobothriidae</taxon>
        <taxon>Dibothriocephalus</taxon>
    </lineage>
</organism>
<protein>
    <submittedName>
        <fullName evidence="1">Uncharacterized protein</fullName>
    </submittedName>
</protein>
<evidence type="ECO:0000313" key="2">
    <source>
        <dbReference type="Proteomes" id="UP000281553"/>
    </source>
</evidence>
<accession>A0A3P7NVQ4</accession>
<dbReference type="AlphaFoldDB" id="A0A3P7NVQ4"/>
<name>A0A3P7NVQ4_DIBLA</name>
<dbReference type="OrthoDB" id="10044938at2759"/>
<dbReference type="EMBL" id="UYRU01084992">
    <property type="protein sequence ID" value="VDN34261.1"/>
    <property type="molecule type" value="Genomic_DNA"/>
</dbReference>
<evidence type="ECO:0000313" key="1">
    <source>
        <dbReference type="EMBL" id="VDN34261.1"/>
    </source>
</evidence>